<name>A0A975GS26_9BACT</name>
<accession>A0A975GS26</accession>
<dbReference type="Proteomes" id="UP000663722">
    <property type="component" value="Chromosome"/>
</dbReference>
<keyword evidence="2" id="KW-1185">Reference proteome</keyword>
<proteinExistence type="predicted"/>
<protein>
    <submittedName>
        <fullName evidence="1">Uncharacterized protein</fullName>
    </submittedName>
</protein>
<dbReference type="KEGG" id="dmm:dnm_076750"/>
<reference evidence="1" key="1">
    <citation type="journal article" date="2021" name="Microb. Physiol.">
        <title>Proteogenomic Insights into the Physiology of Marine, Sulfate-Reducing, Filamentous Desulfonema limicola and Desulfonema magnum.</title>
        <authorList>
            <person name="Schnaars V."/>
            <person name="Wohlbrand L."/>
            <person name="Scheve S."/>
            <person name="Hinrichs C."/>
            <person name="Reinhardt R."/>
            <person name="Rabus R."/>
        </authorList>
    </citation>
    <scope>NUCLEOTIDE SEQUENCE</scope>
    <source>
        <strain evidence="1">4be13</strain>
    </source>
</reference>
<evidence type="ECO:0000313" key="1">
    <source>
        <dbReference type="EMBL" id="QTA91605.1"/>
    </source>
</evidence>
<sequence length="37" mass="4144">MKLTGRRPKGKTFIFGRSGIIKIPGNVLKVELNFLTL</sequence>
<dbReference type="AlphaFoldDB" id="A0A975GS26"/>
<dbReference type="EMBL" id="CP061800">
    <property type="protein sequence ID" value="QTA91605.1"/>
    <property type="molecule type" value="Genomic_DNA"/>
</dbReference>
<gene>
    <name evidence="1" type="ORF">dnm_076750</name>
</gene>
<evidence type="ECO:0000313" key="2">
    <source>
        <dbReference type="Proteomes" id="UP000663722"/>
    </source>
</evidence>
<organism evidence="1 2">
    <name type="scientific">Desulfonema magnum</name>
    <dbReference type="NCBI Taxonomy" id="45655"/>
    <lineage>
        <taxon>Bacteria</taxon>
        <taxon>Pseudomonadati</taxon>
        <taxon>Thermodesulfobacteriota</taxon>
        <taxon>Desulfobacteria</taxon>
        <taxon>Desulfobacterales</taxon>
        <taxon>Desulfococcaceae</taxon>
        <taxon>Desulfonema</taxon>
    </lineage>
</organism>